<dbReference type="EMBL" id="GL532249">
    <property type="protein sequence ID" value="EFQ96095.1"/>
    <property type="molecule type" value="Genomic_DNA"/>
</dbReference>
<accession>E3RDV4</accession>
<gene>
    <name evidence="1" type="ORF">PTT_03137</name>
</gene>
<dbReference type="AlphaFoldDB" id="E3RDV4"/>
<dbReference type="Proteomes" id="UP000001067">
    <property type="component" value="Unassembled WGS sequence"/>
</dbReference>
<evidence type="ECO:0000313" key="1">
    <source>
        <dbReference type="EMBL" id="EFQ96095.1"/>
    </source>
</evidence>
<keyword evidence="2" id="KW-1185">Reference proteome</keyword>
<organism evidence="2">
    <name type="scientific">Pyrenophora teres f. teres (strain 0-1)</name>
    <name type="common">Barley net blotch fungus</name>
    <name type="synonym">Drechslera teres f. teres</name>
    <dbReference type="NCBI Taxonomy" id="861557"/>
    <lineage>
        <taxon>Eukaryota</taxon>
        <taxon>Fungi</taxon>
        <taxon>Dikarya</taxon>
        <taxon>Ascomycota</taxon>
        <taxon>Pezizomycotina</taxon>
        <taxon>Dothideomycetes</taxon>
        <taxon>Pleosporomycetidae</taxon>
        <taxon>Pleosporales</taxon>
        <taxon>Pleosporineae</taxon>
        <taxon>Pleosporaceae</taxon>
        <taxon>Pyrenophora</taxon>
    </lineage>
</organism>
<evidence type="ECO:0000313" key="2">
    <source>
        <dbReference type="Proteomes" id="UP000001067"/>
    </source>
</evidence>
<reference evidence="1 2" key="1">
    <citation type="journal article" date="2010" name="Genome Biol.">
        <title>A first genome assembly of the barley fungal pathogen Pyrenophora teres f. teres.</title>
        <authorList>
            <person name="Ellwood S.R."/>
            <person name="Liu Z."/>
            <person name="Syme R.A."/>
            <person name="Lai Z."/>
            <person name="Hane J.K."/>
            <person name="Keiper F."/>
            <person name="Moffat C.S."/>
            <person name="Oliver R.P."/>
            <person name="Friesen T.L."/>
        </authorList>
    </citation>
    <scope>NUCLEOTIDE SEQUENCE [LARGE SCALE GENOMIC DNA]</scope>
    <source>
        <strain evidence="1 2">0-1</strain>
    </source>
</reference>
<sequence length="599" mass="69961">MQENNIETTPLGPLTWETPELRELYKIYWQVYRPQICRDKVDPYRQSAYDDFYEQNGYLVDSMPSEHEMLNNDIHPIFDKSNWVVEFDEFDEWYTEVSPALQLASMFLSHPYMLKFWIHLKYGHPGFENGWVCIEEDPMEHDPNILEKIKDELRLVADKVKFAFRVEEDMEGFLGSHEPDLLFARSRFEDAAMMSNVDYPKGVWYNPWSTTVTHNIFLPVHEYREAFRQHTSSQKLENNMQLAMILMHELAHAYVTLWQQKAGVSWEKFAIGGFFTRTDFEGPTCWREWDHACPSTTTHDLPIAVPLPTTYFSQWFCRDTWEHLTERLDYLRSPSIIRNTDTYLIKRLRGNYWEQYLIVDHEPWPAAHLGLYAGHPLEDEEYSPEPGEPSIPTTAADIISRYEKIHALDVARFETMEDTKPHSPHCYWKLTKLCCPYSQINQLADNALNPADGATQERYFYVDGCLHCWQLAEDEDHPMHPVPYSRRVKPEYSIKRMLFTRKNDKPLRCGLPQKRTARRPAGRSITKAKLEHVDSACVTPDLEHLFRKGTGDGEAIGCHGQSGLHAGKAVGDYAKVRTCGLLMMISEPISRLADWLHLR</sequence>
<dbReference type="HOGENOM" id="CLU_455711_0_0_1"/>
<name>E3RDV4_PYRTT</name>
<proteinExistence type="predicted"/>
<protein>
    <submittedName>
        <fullName evidence="1">Uncharacterized protein</fullName>
    </submittedName>
</protein>
<dbReference type="KEGG" id="pte:PTT_03137"/>
<dbReference type="OrthoDB" id="3786030at2759"/>